<reference evidence="2 3" key="1">
    <citation type="submission" date="2023-06" db="EMBL/GenBank/DDBJ databases">
        <title>Roseiconus lacunae JC819 isolated from Gulf of Mannar region, Tamil Nadu.</title>
        <authorList>
            <person name="Pk S."/>
            <person name="Ch S."/>
            <person name="Ch V.R."/>
        </authorList>
    </citation>
    <scope>NUCLEOTIDE SEQUENCE [LARGE SCALE GENOMIC DNA]</scope>
    <source>
        <strain evidence="2 3">JC819</strain>
    </source>
</reference>
<dbReference type="RefSeq" id="WP_289163048.1">
    <property type="nucleotide sequence ID" value="NZ_JASZZN010000005.1"/>
</dbReference>
<comment type="caution">
    <text evidence="2">The sequence shown here is derived from an EMBL/GenBank/DDBJ whole genome shotgun (WGS) entry which is preliminary data.</text>
</comment>
<name>A0ABT7PH43_9BACT</name>
<accession>A0ABT7PH43</accession>
<feature type="region of interest" description="Disordered" evidence="1">
    <location>
        <begin position="1"/>
        <end position="26"/>
    </location>
</feature>
<sequence>MNPKPTKGLKATNSATSPQQDPTHPSIVNVAFDVSSNSLDWAMELSSRMATGQCTNSSSEIRDTLI</sequence>
<feature type="compositionally biased region" description="Polar residues" evidence="1">
    <location>
        <begin position="11"/>
        <end position="23"/>
    </location>
</feature>
<evidence type="ECO:0000256" key="1">
    <source>
        <dbReference type="SAM" id="MobiDB-lite"/>
    </source>
</evidence>
<gene>
    <name evidence="2" type="ORF">QTN89_08940</name>
</gene>
<organism evidence="2 3">
    <name type="scientific">Roseiconus lacunae</name>
    <dbReference type="NCBI Taxonomy" id="2605694"/>
    <lineage>
        <taxon>Bacteria</taxon>
        <taxon>Pseudomonadati</taxon>
        <taxon>Planctomycetota</taxon>
        <taxon>Planctomycetia</taxon>
        <taxon>Pirellulales</taxon>
        <taxon>Pirellulaceae</taxon>
        <taxon>Roseiconus</taxon>
    </lineage>
</organism>
<dbReference type="Proteomes" id="UP001239462">
    <property type="component" value="Unassembled WGS sequence"/>
</dbReference>
<keyword evidence="3" id="KW-1185">Reference proteome</keyword>
<evidence type="ECO:0000313" key="3">
    <source>
        <dbReference type="Proteomes" id="UP001239462"/>
    </source>
</evidence>
<proteinExistence type="predicted"/>
<evidence type="ECO:0000313" key="2">
    <source>
        <dbReference type="EMBL" id="MDM4015551.1"/>
    </source>
</evidence>
<dbReference type="EMBL" id="JASZZN010000005">
    <property type="protein sequence ID" value="MDM4015551.1"/>
    <property type="molecule type" value="Genomic_DNA"/>
</dbReference>
<protein>
    <submittedName>
        <fullName evidence="2">Uncharacterized protein</fullName>
    </submittedName>
</protein>